<protein>
    <submittedName>
        <fullName evidence="3">Pilus biosynthesis protein PilZ</fullName>
    </submittedName>
</protein>
<evidence type="ECO:0000313" key="3">
    <source>
        <dbReference type="EMBL" id="AJC72971.1"/>
    </source>
</evidence>
<dbReference type="PaxDb" id="1123384-AJ81_00805"/>
<evidence type="ECO:0000313" key="4">
    <source>
        <dbReference type="Proteomes" id="UP000077469"/>
    </source>
</evidence>
<organism evidence="3 4">
    <name type="scientific">Pseudothermotoga hypogea DSM 11164 = NBRC 106472</name>
    <dbReference type="NCBI Taxonomy" id="1123384"/>
    <lineage>
        <taxon>Bacteria</taxon>
        <taxon>Thermotogati</taxon>
        <taxon>Thermotogota</taxon>
        <taxon>Thermotogae</taxon>
        <taxon>Thermotogales</taxon>
        <taxon>Thermotogaceae</taxon>
        <taxon>Pseudothermotoga</taxon>
    </lineage>
</organism>
<dbReference type="KEGG" id="phy:AJ81_00805"/>
<evidence type="ECO:0000259" key="1">
    <source>
        <dbReference type="Pfam" id="PF07238"/>
    </source>
</evidence>
<dbReference type="AlphaFoldDB" id="A0A0X1KNY6"/>
<dbReference type="PATRIC" id="fig|1123384.7.peg.158"/>
<dbReference type="InterPro" id="IPR009875">
    <property type="entry name" value="PilZ_domain"/>
</dbReference>
<accession>A0A0X1KNY6</accession>
<evidence type="ECO:0000259" key="2">
    <source>
        <dbReference type="Pfam" id="PF12945"/>
    </source>
</evidence>
<dbReference type="EMBL" id="CP007141">
    <property type="protein sequence ID" value="AJC72971.1"/>
    <property type="molecule type" value="Genomic_DNA"/>
</dbReference>
<dbReference type="Gene3D" id="2.40.10.220">
    <property type="entry name" value="predicted glycosyltransferase like domains"/>
    <property type="match status" value="1"/>
</dbReference>
<reference evidence="3 4" key="1">
    <citation type="submission" date="2014-01" db="EMBL/GenBank/DDBJ databases">
        <title>Genome sequencing of Thermotog hypogea.</title>
        <authorList>
            <person name="Zhang X."/>
            <person name="Alvare G."/>
            <person name="Fristensky B."/>
            <person name="Chen L."/>
            <person name="Suen T."/>
            <person name="Chen Q."/>
            <person name="Ma K."/>
        </authorList>
    </citation>
    <scope>NUCLEOTIDE SEQUENCE [LARGE SCALE GENOMIC DNA]</scope>
    <source>
        <strain evidence="3 4">DSM 11164</strain>
    </source>
</reference>
<gene>
    <name evidence="3" type="ORF">AJ81_00805</name>
</gene>
<dbReference type="OrthoDB" id="37095at2"/>
<dbReference type="Proteomes" id="UP000077469">
    <property type="component" value="Chromosome"/>
</dbReference>
<proteinExistence type="predicted"/>
<dbReference type="Pfam" id="PF07238">
    <property type="entry name" value="PilZ"/>
    <property type="match status" value="1"/>
</dbReference>
<name>A0A0X1KNY6_9THEM</name>
<dbReference type="InterPro" id="IPR009926">
    <property type="entry name" value="T3SS_YcgR_PilZN"/>
</dbReference>
<dbReference type="RefSeq" id="WP_031503179.1">
    <property type="nucleotide sequence ID" value="NC_022795.1"/>
</dbReference>
<keyword evidence="4" id="KW-1185">Reference proteome</keyword>
<dbReference type="Pfam" id="PF12945">
    <property type="entry name" value="PilZNR"/>
    <property type="match status" value="1"/>
</dbReference>
<feature type="domain" description="PilZ" evidence="1">
    <location>
        <begin position="111"/>
        <end position="215"/>
    </location>
</feature>
<sequence length="227" mass="26149">MAEYVVKVNAKDVIKPGMPLAIDFEDKKGEKLKLKSSVHDTYFDRGILKIAMPSYQGRFLPLPRGEFIRVTVIADKVVYAFSSRVLDYGRDQESNLLIMYITVPEQVNRVQRRRYVRIPLVLSGSFTIENEEGKYSFLTRDFSAGGMLMCTSKFLKVGQIIYVELDLTDLRLSNQRSQIVRYAGLNQTTGFHEYGVQFLDVPAELEKALVSYVFQQEIKLRKLREEV</sequence>
<dbReference type="SUPFAM" id="SSF141371">
    <property type="entry name" value="PilZ domain-like"/>
    <property type="match status" value="1"/>
</dbReference>
<feature type="domain" description="Type III secretion system flagellar brake protein YcgR PilZN" evidence="2">
    <location>
        <begin position="15"/>
        <end position="99"/>
    </location>
</feature>
<dbReference type="STRING" id="1123384.AJ81_00805"/>
<dbReference type="GO" id="GO:0035438">
    <property type="term" value="F:cyclic-di-GMP binding"/>
    <property type="evidence" value="ECO:0007669"/>
    <property type="project" value="InterPro"/>
</dbReference>